<evidence type="ECO:0000313" key="6">
    <source>
        <dbReference type="Proteomes" id="UP001174909"/>
    </source>
</evidence>
<dbReference type="PANTHER" id="PTHR43167">
    <property type="entry name" value="PUTATIVE (AFU_ORTHOLOGUE AFUA_6G01830)-RELATED"/>
    <property type="match status" value="1"/>
</dbReference>
<dbReference type="Gene3D" id="3.40.50.150">
    <property type="entry name" value="Vaccinia Virus protein VP39"/>
    <property type="match status" value="1"/>
</dbReference>
<evidence type="ECO:0000256" key="1">
    <source>
        <dbReference type="ARBA" id="ARBA00022603"/>
    </source>
</evidence>
<dbReference type="EMBL" id="CASHTH010001982">
    <property type="protein sequence ID" value="CAI8022907.1"/>
    <property type="molecule type" value="Genomic_DNA"/>
</dbReference>
<gene>
    <name evidence="5" type="ORF">GBAR_LOCUS13416</name>
</gene>
<comment type="similarity">
    <text evidence="4">Belongs to the class I-like SAM-binding methyltransferase superfamily. Cation-dependent O-methyltransferase family.</text>
</comment>
<proteinExistence type="inferred from homology"/>
<dbReference type="PROSITE" id="PS51682">
    <property type="entry name" value="SAM_OMT_I"/>
    <property type="match status" value="1"/>
</dbReference>
<keyword evidence="6" id="KW-1185">Reference proteome</keyword>
<name>A0AA35S661_GEOBA</name>
<evidence type="ECO:0000256" key="2">
    <source>
        <dbReference type="ARBA" id="ARBA00022679"/>
    </source>
</evidence>
<protein>
    <submittedName>
        <fullName evidence="5">Catechol O-methyltransferase</fullName>
    </submittedName>
</protein>
<dbReference type="CDD" id="cd02440">
    <property type="entry name" value="AdoMet_MTases"/>
    <property type="match status" value="1"/>
</dbReference>
<evidence type="ECO:0000256" key="3">
    <source>
        <dbReference type="ARBA" id="ARBA00022691"/>
    </source>
</evidence>
<dbReference type="AlphaFoldDB" id="A0AA35S661"/>
<dbReference type="Pfam" id="PF01596">
    <property type="entry name" value="Methyltransf_3"/>
    <property type="match status" value="1"/>
</dbReference>
<keyword evidence="1" id="KW-0489">Methyltransferase</keyword>
<reference evidence="5" key="1">
    <citation type="submission" date="2023-03" db="EMBL/GenBank/DDBJ databases">
        <authorList>
            <person name="Steffen K."/>
            <person name="Cardenas P."/>
        </authorList>
    </citation>
    <scope>NUCLEOTIDE SEQUENCE</scope>
</reference>
<dbReference type="InterPro" id="IPR029063">
    <property type="entry name" value="SAM-dependent_MTases_sf"/>
</dbReference>
<sequence>MENYESVLKRLEKTAKHYTNIAPENGQFLSILIHAIQARNVLEVGTSNGYSTIWLAAALKETGGRLITLEFDRKRAEEAQAHLQEVGLDSIVEMRVGNALDEIPKCDAIFDLVFLDAEKNEYRRYLELALPNIRPGGLIVADDTVTMRDEMPDYVEFVFSTPRLHSVDIPLDDGIILSYKTEV</sequence>
<dbReference type="Proteomes" id="UP001174909">
    <property type="component" value="Unassembled WGS sequence"/>
</dbReference>
<dbReference type="GO" id="GO:0032259">
    <property type="term" value="P:methylation"/>
    <property type="evidence" value="ECO:0007669"/>
    <property type="project" value="UniProtKB-KW"/>
</dbReference>
<keyword evidence="3" id="KW-0949">S-adenosyl-L-methionine</keyword>
<dbReference type="InterPro" id="IPR002935">
    <property type="entry name" value="SAM_O-MeTrfase"/>
</dbReference>
<evidence type="ECO:0000256" key="4">
    <source>
        <dbReference type="ARBA" id="ARBA00023453"/>
    </source>
</evidence>
<evidence type="ECO:0000313" key="5">
    <source>
        <dbReference type="EMBL" id="CAI8022907.1"/>
    </source>
</evidence>
<dbReference type="GO" id="GO:0008171">
    <property type="term" value="F:O-methyltransferase activity"/>
    <property type="evidence" value="ECO:0007669"/>
    <property type="project" value="InterPro"/>
</dbReference>
<comment type="caution">
    <text evidence="5">The sequence shown here is derived from an EMBL/GenBank/DDBJ whole genome shotgun (WGS) entry which is preliminary data.</text>
</comment>
<accession>A0AA35S661</accession>
<dbReference type="PANTHER" id="PTHR43167:SF1">
    <property type="entry name" value="PUTATIVE (AFU_ORTHOLOGUE AFUA_6G01830)-RELATED"/>
    <property type="match status" value="1"/>
</dbReference>
<dbReference type="SUPFAM" id="SSF53335">
    <property type="entry name" value="S-adenosyl-L-methionine-dependent methyltransferases"/>
    <property type="match status" value="1"/>
</dbReference>
<keyword evidence="2" id="KW-0808">Transferase</keyword>
<organism evidence="5 6">
    <name type="scientific">Geodia barretti</name>
    <name type="common">Barrett's horny sponge</name>
    <dbReference type="NCBI Taxonomy" id="519541"/>
    <lineage>
        <taxon>Eukaryota</taxon>
        <taxon>Metazoa</taxon>
        <taxon>Porifera</taxon>
        <taxon>Demospongiae</taxon>
        <taxon>Heteroscleromorpha</taxon>
        <taxon>Tetractinellida</taxon>
        <taxon>Astrophorina</taxon>
        <taxon>Geodiidae</taxon>
        <taxon>Geodia</taxon>
    </lineage>
</organism>